<dbReference type="Pfam" id="PF00486">
    <property type="entry name" value="Trans_reg_C"/>
    <property type="match status" value="1"/>
</dbReference>
<dbReference type="PROSITE" id="PS51755">
    <property type="entry name" value="OMPR_PHOB"/>
    <property type="match status" value="1"/>
</dbReference>
<evidence type="ECO:0000313" key="5">
    <source>
        <dbReference type="EMBL" id="ECI2862385.1"/>
    </source>
</evidence>
<evidence type="ECO:0000256" key="2">
    <source>
        <dbReference type="PROSITE-ProRule" id="PRU01091"/>
    </source>
</evidence>
<reference evidence="5" key="1">
    <citation type="submission" date="2019-07" db="EMBL/GenBank/DDBJ databases">
        <authorList>
            <consortium name="GenomeTrakr network: Whole genome sequencing for foodborne pathogen traceback"/>
        </authorList>
    </citation>
    <scope>NUCLEOTIDE SEQUENCE [LARGE SCALE GENOMIC DNA]</scope>
    <source>
        <strain evidence="5">FSIS21720206</strain>
    </source>
</reference>
<dbReference type="Proteomes" id="UP000839815">
    <property type="component" value="Unassembled WGS sequence"/>
</dbReference>
<proteinExistence type="predicted"/>
<keyword evidence="1 2" id="KW-0238">DNA-binding</keyword>
<feature type="DNA-binding region" description="OmpR/PhoB-type" evidence="2">
    <location>
        <begin position="1"/>
        <end position="102"/>
    </location>
</feature>
<dbReference type="RefSeq" id="WP_052215425.1">
    <property type="nucleotide sequence ID" value="NZ_JAUKSZ010000034.1"/>
</dbReference>
<dbReference type="InterPro" id="IPR036388">
    <property type="entry name" value="WH-like_DNA-bd_sf"/>
</dbReference>
<dbReference type="InterPro" id="IPR016032">
    <property type="entry name" value="Sig_transdc_resp-reg_C-effctor"/>
</dbReference>
<dbReference type="EMBL" id="AAIURL010000098">
    <property type="protein sequence ID" value="ECI2862385.1"/>
    <property type="molecule type" value="Genomic_DNA"/>
</dbReference>
<evidence type="ECO:0000259" key="4">
    <source>
        <dbReference type="PROSITE" id="PS51755"/>
    </source>
</evidence>
<dbReference type="GO" id="GO:0003677">
    <property type="term" value="F:DNA binding"/>
    <property type="evidence" value="ECO:0007669"/>
    <property type="project" value="UniProtKB-UniRule"/>
</dbReference>
<feature type="domain" description="OmpR/PhoB-type" evidence="4">
    <location>
        <begin position="1"/>
        <end position="102"/>
    </location>
</feature>
<feature type="transmembrane region" description="Helical" evidence="3">
    <location>
        <begin position="132"/>
        <end position="153"/>
    </location>
</feature>
<dbReference type="SUPFAM" id="SSF46894">
    <property type="entry name" value="C-terminal effector domain of the bipartite response regulators"/>
    <property type="match status" value="1"/>
</dbReference>
<organism evidence="5">
    <name type="scientific">Salmonella enterica subsp. enterica serovar Ouakam</name>
    <dbReference type="NCBI Taxonomy" id="1243585"/>
    <lineage>
        <taxon>Bacteria</taxon>
        <taxon>Pseudomonadati</taxon>
        <taxon>Pseudomonadota</taxon>
        <taxon>Gammaproteobacteria</taxon>
        <taxon>Enterobacterales</taxon>
        <taxon>Enterobacteriaceae</taxon>
        <taxon>Salmonella</taxon>
    </lineage>
</organism>
<evidence type="ECO:0000256" key="3">
    <source>
        <dbReference type="SAM" id="Phobius"/>
    </source>
</evidence>
<accession>A0A5I8I3R7</accession>
<protein>
    <submittedName>
        <fullName evidence="5">Winged helix-turn-helix transcriptional regulator</fullName>
    </submittedName>
</protein>
<dbReference type="InterPro" id="IPR001867">
    <property type="entry name" value="OmpR/PhoB-type_DNA-bd"/>
</dbReference>
<dbReference type="AlphaFoldDB" id="A0A5I8I3R7"/>
<keyword evidence="3" id="KW-1133">Transmembrane helix</keyword>
<sequence length="250" mass="27925">MIFSISDIIIFNTLDGTLTLTGEQRQIKLPLPACRLLETLLSEPGKIYDREFLLTEVWDKQGLTGSNGNLNQYISILRRHFSTLGLDDLIQTVPRIGFMINKDIEVTVSDVSNDARTATDLFPAEPPGKRNLYLVGLAFLTVCSALFCVYSLMFNAAPSEVKIVKSMYKGCNINYLSPFSNYEVQKLNVVVADLLSSHAIQCNTSNIVFFDYYKSVNSADFGRALLSVCQKGQADSALKCNSFYYYNLKA</sequence>
<keyword evidence="3" id="KW-0472">Membrane</keyword>
<gene>
    <name evidence="5" type="ORF">CQU62_24095</name>
</gene>
<comment type="caution">
    <text evidence="5">The sequence shown here is derived from an EMBL/GenBank/DDBJ whole genome shotgun (WGS) entry which is preliminary data.</text>
</comment>
<dbReference type="CDD" id="cd00383">
    <property type="entry name" value="trans_reg_C"/>
    <property type="match status" value="1"/>
</dbReference>
<dbReference type="GO" id="GO:0006355">
    <property type="term" value="P:regulation of DNA-templated transcription"/>
    <property type="evidence" value="ECO:0007669"/>
    <property type="project" value="InterPro"/>
</dbReference>
<evidence type="ECO:0000256" key="1">
    <source>
        <dbReference type="ARBA" id="ARBA00023125"/>
    </source>
</evidence>
<dbReference type="Gene3D" id="1.10.10.10">
    <property type="entry name" value="Winged helix-like DNA-binding domain superfamily/Winged helix DNA-binding domain"/>
    <property type="match status" value="1"/>
</dbReference>
<dbReference type="SMART" id="SM00862">
    <property type="entry name" value="Trans_reg_C"/>
    <property type="match status" value="1"/>
</dbReference>
<dbReference type="GeneID" id="93757064"/>
<dbReference type="GO" id="GO:0000160">
    <property type="term" value="P:phosphorelay signal transduction system"/>
    <property type="evidence" value="ECO:0007669"/>
    <property type="project" value="InterPro"/>
</dbReference>
<name>A0A5I8I3R7_SALET</name>
<keyword evidence="3" id="KW-0812">Transmembrane</keyword>